<dbReference type="AlphaFoldDB" id="A0A5D2S1I5"/>
<accession>A0A5D2S1I5</accession>
<dbReference type="Proteomes" id="UP000323597">
    <property type="component" value="Chromosome D13"/>
</dbReference>
<keyword evidence="1" id="KW-0732">Signal</keyword>
<protein>
    <submittedName>
        <fullName evidence="2">Uncharacterized protein</fullName>
    </submittedName>
</protein>
<keyword evidence="3" id="KW-1185">Reference proteome</keyword>
<feature type="signal peptide" evidence="1">
    <location>
        <begin position="1"/>
        <end position="19"/>
    </location>
</feature>
<proteinExistence type="predicted"/>
<feature type="chain" id="PRO_5022832026" evidence="1">
    <location>
        <begin position="20"/>
        <end position="56"/>
    </location>
</feature>
<reference evidence="2 3" key="1">
    <citation type="submission" date="2019-07" db="EMBL/GenBank/DDBJ databases">
        <title>WGS assembly of Gossypium mustelinum.</title>
        <authorList>
            <person name="Chen Z.J."/>
            <person name="Sreedasyam A."/>
            <person name="Ando A."/>
            <person name="Song Q."/>
            <person name="De L."/>
            <person name="Hulse-Kemp A."/>
            <person name="Ding M."/>
            <person name="Ye W."/>
            <person name="Kirkbride R."/>
            <person name="Jenkins J."/>
            <person name="Plott C."/>
            <person name="Lovell J."/>
            <person name="Lin Y.-M."/>
            <person name="Vaughn R."/>
            <person name="Liu B."/>
            <person name="Li W."/>
            <person name="Simpson S."/>
            <person name="Scheffler B."/>
            <person name="Saski C."/>
            <person name="Grover C."/>
            <person name="Hu G."/>
            <person name="Conover J."/>
            <person name="Carlson J."/>
            <person name="Shu S."/>
            <person name="Boston L."/>
            <person name="Williams M."/>
            <person name="Peterson D."/>
            <person name="Mcgee K."/>
            <person name="Jones D."/>
            <person name="Wendel J."/>
            <person name="Stelly D."/>
            <person name="Grimwood J."/>
            <person name="Schmutz J."/>
        </authorList>
    </citation>
    <scope>NUCLEOTIDE SEQUENCE [LARGE SCALE GENOMIC DNA]</scope>
    <source>
        <strain evidence="2">1408120.09</strain>
    </source>
</reference>
<sequence length="56" mass="6414">MWCVKLILTMMLLSWILRAASLRCKIKIPGLVSSLMSVRLLTRKLRKLSKAIVAMQ</sequence>
<dbReference type="EMBL" id="CM017661">
    <property type="protein sequence ID" value="TYI46977.1"/>
    <property type="molecule type" value="Genomic_DNA"/>
</dbReference>
<gene>
    <name evidence="2" type="ORF">E1A91_D13G140800v1</name>
</gene>
<name>A0A5D2S1I5_GOSMU</name>
<organism evidence="2 3">
    <name type="scientific">Gossypium mustelinum</name>
    <name type="common">Cotton</name>
    <name type="synonym">Gossypium caicoense</name>
    <dbReference type="NCBI Taxonomy" id="34275"/>
    <lineage>
        <taxon>Eukaryota</taxon>
        <taxon>Viridiplantae</taxon>
        <taxon>Streptophyta</taxon>
        <taxon>Embryophyta</taxon>
        <taxon>Tracheophyta</taxon>
        <taxon>Spermatophyta</taxon>
        <taxon>Magnoliopsida</taxon>
        <taxon>eudicotyledons</taxon>
        <taxon>Gunneridae</taxon>
        <taxon>Pentapetalae</taxon>
        <taxon>rosids</taxon>
        <taxon>malvids</taxon>
        <taxon>Malvales</taxon>
        <taxon>Malvaceae</taxon>
        <taxon>Malvoideae</taxon>
        <taxon>Gossypium</taxon>
    </lineage>
</organism>
<evidence type="ECO:0000313" key="2">
    <source>
        <dbReference type="EMBL" id="TYI46977.1"/>
    </source>
</evidence>
<evidence type="ECO:0000313" key="3">
    <source>
        <dbReference type="Proteomes" id="UP000323597"/>
    </source>
</evidence>
<evidence type="ECO:0000256" key="1">
    <source>
        <dbReference type="SAM" id="SignalP"/>
    </source>
</evidence>